<accession>A0ABS7TCC5</accession>
<dbReference type="EC" id="6.3.4.19" evidence="8"/>
<evidence type="ECO:0000259" key="9">
    <source>
        <dbReference type="SMART" id="SM00977"/>
    </source>
</evidence>
<dbReference type="SUPFAM" id="SSF52402">
    <property type="entry name" value="Adenine nucleotide alpha hydrolases-like"/>
    <property type="match status" value="1"/>
</dbReference>
<dbReference type="HAMAP" id="MF_01161">
    <property type="entry name" value="tRNA_Ile_lys_synt"/>
    <property type="match status" value="1"/>
</dbReference>
<dbReference type="PANTHER" id="PTHR43033:SF1">
    <property type="entry name" value="TRNA(ILE)-LYSIDINE SYNTHASE-RELATED"/>
    <property type="match status" value="1"/>
</dbReference>
<evidence type="ECO:0000313" key="10">
    <source>
        <dbReference type="EMBL" id="MBZ4185518.1"/>
    </source>
</evidence>
<evidence type="ECO:0000256" key="6">
    <source>
        <dbReference type="ARBA" id="ARBA00022840"/>
    </source>
</evidence>
<evidence type="ECO:0000256" key="7">
    <source>
        <dbReference type="ARBA" id="ARBA00048539"/>
    </source>
</evidence>
<dbReference type="GO" id="GO:0032267">
    <property type="term" value="F:tRNA(Ile)-lysidine synthase activity"/>
    <property type="evidence" value="ECO:0007669"/>
    <property type="project" value="UniProtKB-EC"/>
</dbReference>
<dbReference type="PANTHER" id="PTHR43033">
    <property type="entry name" value="TRNA(ILE)-LYSIDINE SYNTHASE-RELATED"/>
    <property type="match status" value="1"/>
</dbReference>
<dbReference type="NCBIfam" id="TIGR02433">
    <property type="entry name" value="lysidine_TilS_C"/>
    <property type="match status" value="1"/>
</dbReference>
<evidence type="ECO:0000256" key="2">
    <source>
        <dbReference type="ARBA" id="ARBA00022490"/>
    </source>
</evidence>
<comment type="subcellular location">
    <subcellularLocation>
        <location evidence="1 8">Cytoplasm</location>
    </subcellularLocation>
</comment>
<keyword evidence="5 8" id="KW-0547">Nucleotide-binding</keyword>
<dbReference type="InterPro" id="IPR015262">
    <property type="entry name" value="tRNA_Ile_lys_synt_subst-bd"/>
</dbReference>
<reference evidence="10" key="1">
    <citation type="submission" date="2021-09" db="EMBL/GenBank/DDBJ databases">
        <authorList>
            <person name="Wu T."/>
            <person name="Guo S.Z."/>
        </authorList>
    </citation>
    <scope>NUCLEOTIDE SEQUENCE</scope>
    <source>
        <strain evidence="10">RSS-23</strain>
    </source>
</reference>
<dbReference type="NCBIfam" id="TIGR02432">
    <property type="entry name" value="lysidine_TilS_N"/>
    <property type="match status" value="1"/>
</dbReference>
<dbReference type="SUPFAM" id="SSF56037">
    <property type="entry name" value="PheT/TilS domain"/>
    <property type="match status" value="1"/>
</dbReference>
<gene>
    <name evidence="8 10" type="primary">tilS</name>
    <name evidence="10" type="ORF">K7B09_04165</name>
</gene>
<keyword evidence="2 8" id="KW-0963">Cytoplasm</keyword>
<dbReference type="Gene3D" id="3.40.50.620">
    <property type="entry name" value="HUPs"/>
    <property type="match status" value="1"/>
</dbReference>
<evidence type="ECO:0000256" key="1">
    <source>
        <dbReference type="ARBA" id="ARBA00004496"/>
    </source>
</evidence>
<dbReference type="InterPro" id="IPR012795">
    <property type="entry name" value="tRNA_Ile_lys_synt_N"/>
</dbReference>
<dbReference type="SUPFAM" id="SSF82829">
    <property type="entry name" value="MesJ substrate recognition domain-like"/>
    <property type="match status" value="1"/>
</dbReference>
<comment type="catalytic activity">
    <reaction evidence="7 8">
        <text>cytidine(34) in tRNA(Ile2) + L-lysine + ATP = lysidine(34) in tRNA(Ile2) + AMP + diphosphate + H(+)</text>
        <dbReference type="Rhea" id="RHEA:43744"/>
        <dbReference type="Rhea" id="RHEA-COMP:10625"/>
        <dbReference type="Rhea" id="RHEA-COMP:10670"/>
        <dbReference type="ChEBI" id="CHEBI:15378"/>
        <dbReference type="ChEBI" id="CHEBI:30616"/>
        <dbReference type="ChEBI" id="CHEBI:32551"/>
        <dbReference type="ChEBI" id="CHEBI:33019"/>
        <dbReference type="ChEBI" id="CHEBI:82748"/>
        <dbReference type="ChEBI" id="CHEBI:83665"/>
        <dbReference type="ChEBI" id="CHEBI:456215"/>
        <dbReference type="EC" id="6.3.4.19"/>
    </reaction>
</comment>
<dbReference type="InterPro" id="IPR011063">
    <property type="entry name" value="TilS/TtcA_N"/>
</dbReference>
<comment type="similarity">
    <text evidence="8">Belongs to the tRNA(Ile)-lysidine synthase family.</text>
</comment>
<dbReference type="Pfam" id="PF01171">
    <property type="entry name" value="ATP_bind_3"/>
    <property type="match status" value="1"/>
</dbReference>
<comment type="domain">
    <text evidence="8">The N-terminal region contains the highly conserved SGGXDS motif, predicted to be a P-loop motif involved in ATP binding.</text>
</comment>
<evidence type="ECO:0000256" key="3">
    <source>
        <dbReference type="ARBA" id="ARBA00022598"/>
    </source>
</evidence>
<comment type="caution">
    <text evidence="10">The sequence shown here is derived from an EMBL/GenBank/DDBJ whole genome shotgun (WGS) entry which is preliminary data.</text>
</comment>
<dbReference type="InterPro" id="IPR012094">
    <property type="entry name" value="tRNA_Ile_lys_synt"/>
</dbReference>
<dbReference type="SMART" id="SM00977">
    <property type="entry name" value="TilS_C"/>
    <property type="match status" value="1"/>
</dbReference>
<evidence type="ECO:0000313" key="11">
    <source>
        <dbReference type="Proteomes" id="UP001430290"/>
    </source>
</evidence>
<dbReference type="Proteomes" id="UP001430290">
    <property type="component" value="Unassembled WGS sequence"/>
</dbReference>
<protein>
    <recommendedName>
        <fullName evidence="8">tRNA(Ile)-lysidine synthase</fullName>
        <ecNumber evidence="8">6.3.4.19</ecNumber>
    </recommendedName>
    <alternativeName>
        <fullName evidence="8">tRNA(Ile)-2-lysyl-cytidine synthase</fullName>
    </alternativeName>
    <alternativeName>
        <fullName evidence="8">tRNA(Ile)-lysidine synthetase</fullName>
    </alternativeName>
</protein>
<evidence type="ECO:0000256" key="4">
    <source>
        <dbReference type="ARBA" id="ARBA00022694"/>
    </source>
</evidence>
<keyword evidence="3 8" id="KW-0436">Ligase</keyword>
<feature type="domain" description="Lysidine-tRNA(Ile) synthetase C-terminal" evidence="9">
    <location>
        <begin position="349"/>
        <end position="411"/>
    </location>
</feature>
<name>A0ABS7TCC5_9GAMM</name>
<comment type="function">
    <text evidence="8">Ligates lysine onto the cytidine present at position 34 of the AUA codon-specific tRNA(Ile) that contains the anticodon CAU, in an ATP-dependent manner. Cytidine is converted to lysidine, thus changing the amino acid specificity of the tRNA from methionine to isoleucine.</text>
</comment>
<dbReference type="Pfam" id="PF11734">
    <property type="entry name" value="TilS_C"/>
    <property type="match status" value="1"/>
</dbReference>
<dbReference type="InterPro" id="IPR014729">
    <property type="entry name" value="Rossmann-like_a/b/a_fold"/>
</dbReference>
<dbReference type="Pfam" id="PF09179">
    <property type="entry name" value="TilS"/>
    <property type="match status" value="1"/>
</dbReference>
<dbReference type="EMBL" id="JAIQDJ010000001">
    <property type="protein sequence ID" value="MBZ4185518.1"/>
    <property type="molecule type" value="Genomic_DNA"/>
</dbReference>
<feature type="binding site" evidence="8">
    <location>
        <begin position="19"/>
        <end position="24"/>
    </location>
    <ligand>
        <name>ATP</name>
        <dbReference type="ChEBI" id="CHEBI:30616"/>
    </ligand>
</feature>
<evidence type="ECO:0000256" key="8">
    <source>
        <dbReference type="HAMAP-Rule" id="MF_01161"/>
    </source>
</evidence>
<organism evidence="10 11">
    <name type="scientific">Thermomonas beijingensis</name>
    <dbReference type="NCBI Taxonomy" id="2872701"/>
    <lineage>
        <taxon>Bacteria</taxon>
        <taxon>Pseudomonadati</taxon>
        <taxon>Pseudomonadota</taxon>
        <taxon>Gammaproteobacteria</taxon>
        <taxon>Lysobacterales</taxon>
        <taxon>Lysobacteraceae</taxon>
        <taxon>Thermomonas</taxon>
    </lineage>
</organism>
<sequence length="426" mass="47077">MAPLKFTLPAPHSLLVGFSGGLDSTVLLHLLASDATARRQGLRAIHVHHGLHPEADRWAAHCQRMCDALSVPLTLTRVQVDCRSGLGLEAAARAARHAAFAAAMTTDDILVLAHHQDDQAETFLLRALRGSGAEGLAAMRDWRAFAHGWLWRPLLDFPRRQLQALAQREGLHWIDDPSNANSGFARNFLRNQVLPMLHERWPHATAAFARSAALCTDAAQLLHAEDSKALTEVAVDTRTLRVAGLLQLTPSRRARVLRHWIATLQLPPLPGNGVARIESDLLSARRDANPRFEWNDACVQRWRDLLHADHIQPSLALDFSQAWDGRQALELPNGDSLRLIGVDGFDTPVRVHARQGGERIVLPKRIHSHALKHVLQAAGMPSWQRQRLPLLSAGSTLLAAGDSVVSAQLHAWLRLYGAQLQWTQLA</sequence>
<keyword evidence="11" id="KW-1185">Reference proteome</keyword>
<dbReference type="Gene3D" id="1.20.59.20">
    <property type="match status" value="1"/>
</dbReference>
<dbReference type="InterPro" id="IPR012796">
    <property type="entry name" value="Lysidine-tRNA-synth_C"/>
</dbReference>
<keyword evidence="6 8" id="KW-0067">ATP-binding</keyword>
<keyword evidence="4 8" id="KW-0819">tRNA processing</keyword>
<dbReference type="CDD" id="cd01992">
    <property type="entry name" value="TilS_N"/>
    <property type="match status" value="1"/>
</dbReference>
<evidence type="ECO:0000256" key="5">
    <source>
        <dbReference type="ARBA" id="ARBA00022741"/>
    </source>
</evidence>
<proteinExistence type="inferred from homology"/>